<reference evidence="1 2" key="1">
    <citation type="journal article" date="2018" name="Int. J. Syst. Evol. Microbiol.">
        <title>Epidermidibacterium keratini gen. nov., sp. nov., a member of the family Sporichthyaceae, isolated from keratin epidermis.</title>
        <authorList>
            <person name="Lee D.G."/>
            <person name="Trujillo M.E."/>
            <person name="Kang S."/>
            <person name="Nam J.J."/>
            <person name="Kim Y.J."/>
        </authorList>
    </citation>
    <scope>NUCLEOTIDE SEQUENCE [LARGE SCALE GENOMIC DNA]</scope>
    <source>
        <strain evidence="1 2">EPI-7</strain>
    </source>
</reference>
<evidence type="ECO:0000313" key="1">
    <source>
        <dbReference type="EMBL" id="QHB99478.1"/>
    </source>
</evidence>
<dbReference type="RefSeq" id="WP_159543072.1">
    <property type="nucleotide sequence ID" value="NZ_CP047156.1"/>
</dbReference>
<proteinExistence type="predicted"/>
<keyword evidence="2" id="KW-1185">Reference proteome</keyword>
<dbReference type="InterPro" id="IPR053738">
    <property type="entry name" value="Lambda_capsid_assembly"/>
</dbReference>
<dbReference type="EMBL" id="CP047156">
    <property type="protein sequence ID" value="QHB99478.1"/>
    <property type="molecule type" value="Genomic_DNA"/>
</dbReference>
<sequence>MATLVTEYFKPAELTELSREIQADAERPADTNYRLQVDYLPEETTQDIDYRVRAGDNGIPSSAKFRAFDAEAHVGSRPGFTEVSGGLQPLGQRELITELDRLRIRKADAEAFRVELAKADRAATLATVVRMERAVAQTLLTGKTTLTNERGITQEADWGRKANRTVAAATQWTNADAADPIADLTAWQELVDREGTWVMSTPTFNLIRRTEAMRKLGSIAATGLASTVTTDFVRQTVSAYGLGTIDLYDAKFINEAGEEERILPVGKVLFVPNAGTGAAGRTVWGVTAEAMDPKYEIEESAWPGIVVGHYQNEHPKQDWVHASAIGFPVLANPDRTLAATVA</sequence>
<name>A0A7L4YKX1_9ACTN</name>
<protein>
    <recommendedName>
        <fullName evidence="3">Major capsid protein E</fullName>
    </recommendedName>
</protein>
<dbReference type="Gene3D" id="3.90.1690.10">
    <property type="entry name" value="phage-related protein like domain"/>
    <property type="match status" value="1"/>
</dbReference>
<accession>A0A7L4YKX1</accession>
<dbReference type="Proteomes" id="UP000463857">
    <property type="component" value="Chromosome"/>
</dbReference>
<organism evidence="1 2">
    <name type="scientific">Epidermidibacterium keratini</name>
    <dbReference type="NCBI Taxonomy" id="1891644"/>
    <lineage>
        <taxon>Bacteria</taxon>
        <taxon>Bacillati</taxon>
        <taxon>Actinomycetota</taxon>
        <taxon>Actinomycetes</taxon>
        <taxon>Sporichthyales</taxon>
        <taxon>Sporichthyaceae</taxon>
        <taxon>Epidermidibacterium</taxon>
    </lineage>
</organism>
<dbReference type="Pfam" id="PF03864">
    <property type="entry name" value="Phage_cap_E"/>
    <property type="match status" value="1"/>
</dbReference>
<evidence type="ECO:0000313" key="2">
    <source>
        <dbReference type="Proteomes" id="UP000463857"/>
    </source>
</evidence>
<dbReference type="AlphaFoldDB" id="A0A7L4YKX1"/>
<gene>
    <name evidence="1" type="ORF">EK0264_03720</name>
</gene>
<dbReference type="KEGG" id="eke:EK0264_03720"/>
<dbReference type="InParanoid" id="A0A7L4YKX1"/>
<dbReference type="InterPro" id="IPR005564">
    <property type="entry name" value="Major_capsid_GpE"/>
</dbReference>
<dbReference type="OrthoDB" id="3196427at2"/>
<evidence type="ECO:0008006" key="3">
    <source>
        <dbReference type="Google" id="ProtNLM"/>
    </source>
</evidence>